<proteinExistence type="predicted"/>
<accession>A0A382PVM9</accession>
<dbReference type="EMBL" id="UINC01110037">
    <property type="protein sequence ID" value="SVC77276.1"/>
    <property type="molecule type" value="Genomic_DNA"/>
</dbReference>
<name>A0A382PVM9_9ZZZZ</name>
<protein>
    <submittedName>
        <fullName evidence="2">Uncharacterized protein</fullName>
    </submittedName>
</protein>
<gene>
    <name evidence="2" type="ORF">METZ01_LOCUS330130</name>
</gene>
<reference evidence="2" key="1">
    <citation type="submission" date="2018-05" db="EMBL/GenBank/DDBJ databases">
        <authorList>
            <person name="Lanie J.A."/>
            <person name="Ng W.-L."/>
            <person name="Kazmierczak K.M."/>
            <person name="Andrzejewski T.M."/>
            <person name="Davidsen T.M."/>
            <person name="Wayne K.J."/>
            <person name="Tettelin H."/>
            <person name="Glass J.I."/>
            <person name="Rusch D."/>
            <person name="Podicherti R."/>
            <person name="Tsui H.-C.T."/>
            <person name="Winkler M.E."/>
        </authorList>
    </citation>
    <scope>NUCLEOTIDE SEQUENCE</scope>
</reference>
<feature type="non-terminal residue" evidence="2">
    <location>
        <position position="35"/>
    </location>
</feature>
<evidence type="ECO:0000313" key="2">
    <source>
        <dbReference type="EMBL" id="SVC77276.1"/>
    </source>
</evidence>
<sequence length="35" mass="3444">MFPKSIVIVGVVAVLVIGVILIGFAASSVGDLGSD</sequence>
<keyword evidence="1" id="KW-1133">Transmembrane helix</keyword>
<evidence type="ECO:0000256" key="1">
    <source>
        <dbReference type="SAM" id="Phobius"/>
    </source>
</evidence>
<keyword evidence="1" id="KW-0812">Transmembrane</keyword>
<dbReference type="AlphaFoldDB" id="A0A382PVM9"/>
<keyword evidence="1" id="KW-0472">Membrane</keyword>
<organism evidence="2">
    <name type="scientific">marine metagenome</name>
    <dbReference type="NCBI Taxonomy" id="408172"/>
    <lineage>
        <taxon>unclassified sequences</taxon>
        <taxon>metagenomes</taxon>
        <taxon>ecological metagenomes</taxon>
    </lineage>
</organism>
<feature type="transmembrane region" description="Helical" evidence="1">
    <location>
        <begin position="6"/>
        <end position="26"/>
    </location>
</feature>